<dbReference type="OrthoDB" id="2157530at2759"/>
<proteinExistence type="predicted"/>
<dbReference type="PANTHER" id="PTHR24148:SF82">
    <property type="entry name" value="HETEROKARYON INCOMPATIBILITY DOMAIN-CONTAINING PROTEIN"/>
    <property type="match status" value="1"/>
</dbReference>
<dbReference type="AlphaFoldDB" id="A0A2T2ZZK4"/>
<evidence type="ECO:0000313" key="2">
    <source>
        <dbReference type="EMBL" id="PSR80162.1"/>
    </source>
</evidence>
<protein>
    <submittedName>
        <fullName evidence="2">Heterokaryon incompatibility protein-domain-containing protein</fullName>
    </submittedName>
</protein>
<dbReference type="Pfam" id="PF06985">
    <property type="entry name" value="HET"/>
    <property type="match status" value="1"/>
</dbReference>
<keyword evidence="3" id="KW-1185">Reference proteome</keyword>
<feature type="non-terminal residue" evidence="2">
    <location>
        <position position="128"/>
    </location>
</feature>
<name>A0A2T2ZZK4_9PEZI</name>
<evidence type="ECO:0000313" key="3">
    <source>
        <dbReference type="Proteomes" id="UP000241462"/>
    </source>
</evidence>
<feature type="domain" description="Heterokaryon incompatibility" evidence="1">
    <location>
        <begin position="43"/>
        <end position="127"/>
    </location>
</feature>
<dbReference type="EMBL" id="KZ678540">
    <property type="protein sequence ID" value="PSR80162.1"/>
    <property type="molecule type" value="Genomic_DNA"/>
</dbReference>
<dbReference type="Proteomes" id="UP000241462">
    <property type="component" value="Unassembled WGS sequence"/>
</dbReference>
<organism evidence="2 3">
    <name type="scientific">Coniella lustricola</name>
    <dbReference type="NCBI Taxonomy" id="2025994"/>
    <lineage>
        <taxon>Eukaryota</taxon>
        <taxon>Fungi</taxon>
        <taxon>Dikarya</taxon>
        <taxon>Ascomycota</taxon>
        <taxon>Pezizomycotina</taxon>
        <taxon>Sordariomycetes</taxon>
        <taxon>Sordariomycetidae</taxon>
        <taxon>Diaporthales</taxon>
        <taxon>Schizoparmaceae</taxon>
        <taxon>Coniella</taxon>
    </lineage>
</organism>
<dbReference type="PANTHER" id="PTHR24148">
    <property type="entry name" value="ANKYRIN REPEAT DOMAIN-CONTAINING PROTEIN 39 HOMOLOG-RELATED"/>
    <property type="match status" value="1"/>
</dbReference>
<reference evidence="2 3" key="1">
    <citation type="journal article" date="2018" name="Mycol. Prog.">
        <title>Coniella lustricola, a new species from submerged detritus.</title>
        <authorList>
            <person name="Raudabaugh D.B."/>
            <person name="Iturriaga T."/>
            <person name="Carver A."/>
            <person name="Mondo S."/>
            <person name="Pangilinan J."/>
            <person name="Lipzen A."/>
            <person name="He G."/>
            <person name="Amirebrahimi M."/>
            <person name="Grigoriev I.V."/>
            <person name="Miller A.N."/>
        </authorList>
    </citation>
    <scope>NUCLEOTIDE SEQUENCE [LARGE SCALE GENOMIC DNA]</scope>
    <source>
        <strain evidence="2 3">B22-T-1</strain>
    </source>
</reference>
<dbReference type="InterPro" id="IPR010730">
    <property type="entry name" value="HET"/>
</dbReference>
<gene>
    <name evidence="2" type="ORF">BD289DRAFT_374489</name>
</gene>
<sequence length="128" mass="14568">MSFYDSLGLKGAAIRVLNVQPGEWDEKLSCNLVVVDLDEDPQYEAISYVWGNPQASKRSVIQVNGMPMSITQSLYTALKRYRLAEQTRTMWADAICINQEDLQERSLQVLLMGRVYSQCTTCQIWLGL</sequence>
<dbReference type="InterPro" id="IPR052895">
    <property type="entry name" value="HetReg/Transcr_Mod"/>
</dbReference>
<evidence type="ECO:0000259" key="1">
    <source>
        <dbReference type="Pfam" id="PF06985"/>
    </source>
</evidence>
<accession>A0A2T2ZZK4</accession>
<dbReference type="InParanoid" id="A0A2T2ZZK4"/>